<accession>A0A437AJQ1</accession>
<gene>
    <name evidence="1" type="ORF">TUBRATIS_21650</name>
</gene>
<protein>
    <submittedName>
        <fullName evidence="1">Uncharacterized protein</fullName>
    </submittedName>
</protein>
<comment type="caution">
    <text evidence="1">The sequence shown here is derived from an EMBL/GenBank/DDBJ whole genome shotgun (WGS) entry which is preliminary data.</text>
</comment>
<dbReference type="AlphaFoldDB" id="A0A437AJQ1"/>
<keyword evidence="2" id="KW-1185">Reference proteome</keyword>
<reference evidence="1 2" key="1">
    <citation type="submission" date="2018-10" db="EMBL/GenBank/DDBJ databases">
        <title>Draft genome sequence of the microsporidian Tubulinosema ratisbonensis.</title>
        <authorList>
            <person name="Polonais V."/>
            <person name="Peyretaillade E."/>
            <person name="Niehus S."/>
            <person name="Wawrzyniak I."/>
            <person name="Franchet A."/>
            <person name="Gaspin C."/>
            <person name="Reichstadt M."/>
            <person name="Belser C."/>
            <person name="Labadie K."/>
            <person name="Delbac F."/>
            <person name="Ferrandon D."/>
        </authorList>
    </citation>
    <scope>NUCLEOTIDE SEQUENCE [LARGE SCALE GENOMIC DNA]</scope>
    <source>
        <strain evidence="1 2">Franzen</strain>
    </source>
</reference>
<name>A0A437AJQ1_9MICR</name>
<sequence length="419" mass="47628">MNYESMIIFVIFLHATKRRRMETNFNTSETYCNDILVNNEKRSKLNDNKTNLSNLTEDKSFEDFLFNQPTNFNLFSFISSDNQETGSGKNDNLFLDNNFSLTEDLQEFISNECNFLSNLLNQGNSNSEDKVGLTKEQLEPSNEPEVIVIDSGSKEEPQSISSDSLDLGNDFIKKAVNMQPESENSLVDLGNDVFSSDVSNLQKKDDLCEELIKISNGVNKEECFYSKYENQPDLQNQKVAHQSLSVVNDGLSNSVLQDLEKILDECINDKSLRIEKSELEKNDINQTGNFSDLINDQRPIFLDESLSPQDTSMSNENLNDSFSNHKKIIPLTIEQNSSDSSDLLESLSEALSSTVNQKILLENSKDINKCESDFYNKMVRFNSNKMIGLFEDDGHPFEIGLDIPIRPGLVIYRVERRTP</sequence>
<dbReference type="VEuPathDB" id="MicrosporidiaDB:TUBRATIS_21650"/>
<feature type="non-terminal residue" evidence="1">
    <location>
        <position position="419"/>
    </location>
</feature>
<organism evidence="1 2">
    <name type="scientific">Tubulinosema ratisbonensis</name>
    <dbReference type="NCBI Taxonomy" id="291195"/>
    <lineage>
        <taxon>Eukaryota</taxon>
        <taxon>Fungi</taxon>
        <taxon>Fungi incertae sedis</taxon>
        <taxon>Microsporidia</taxon>
        <taxon>Tubulinosematoidea</taxon>
        <taxon>Tubulinosematidae</taxon>
        <taxon>Tubulinosema</taxon>
    </lineage>
</organism>
<evidence type="ECO:0000313" key="1">
    <source>
        <dbReference type="EMBL" id="RVD91385.1"/>
    </source>
</evidence>
<dbReference type="Proteomes" id="UP000282876">
    <property type="component" value="Unassembled WGS sequence"/>
</dbReference>
<dbReference type="EMBL" id="RCSS01000542">
    <property type="protein sequence ID" value="RVD91385.1"/>
    <property type="molecule type" value="Genomic_DNA"/>
</dbReference>
<proteinExistence type="predicted"/>
<evidence type="ECO:0000313" key="2">
    <source>
        <dbReference type="Proteomes" id="UP000282876"/>
    </source>
</evidence>